<dbReference type="InterPro" id="IPR007016">
    <property type="entry name" value="O-antigen_ligase-rel_domated"/>
</dbReference>
<feature type="transmembrane region" description="Helical" evidence="5">
    <location>
        <begin position="229"/>
        <end position="249"/>
    </location>
</feature>
<evidence type="ECO:0000313" key="7">
    <source>
        <dbReference type="EMBL" id="NYD72339.1"/>
    </source>
</evidence>
<accession>A0A852STT1</accession>
<dbReference type="Proteomes" id="UP000549913">
    <property type="component" value="Unassembled WGS sequence"/>
</dbReference>
<gene>
    <name evidence="7" type="ORF">BJ984_003497</name>
</gene>
<dbReference type="RefSeq" id="WP_179549120.1">
    <property type="nucleotide sequence ID" value="NZ_BSEW01000002.1"/>
</dbReference>
<dbReference type="Pfam" id="PF04932">
    <property type="entry name" value="Wzy_C"/>
    <property type="match status" value="1"/>
</dbReference>
<dbReference type="EMBL" id="JACCBM010000001">
    <property type="protein sequence ID" value="NYD72339.1"/>
    <property type="molecule type" value="Genomic_DNA"/>
</dbReference>
<comment type="caution">
    <text evidence="7">The sequence shown here is derived from an EMBL/GenBank/DDBJ whole genome shotgun (WGS) entry which is preliminary data.</text>
</comment>
<evidence type="ECO:0000256" key="1">
    <source>
        <dbReference type="ARBA" id="ARBA00004141"/>
    </source>
</evidence>
<feature type="domain" description="O-antigen ligase-related" evidence="6">
    <location>
        <begin position="212"/>
        <end position="357"/>
    </location>
</feature>
<protein>
    <submittedName>
        <fullName evidence="7">O-antigen ligase</fullName>
    </submittedName>
</protein>
<keyword evidence="7" id="KW-0436">Ligase</keyword>
<evidence type="ECO:0000313" key="8">
    <source>
        <dbReference type="Proteomes" id="UP000549913"/>
    </source>
</evidence>
<feature type="transmembrane region" description="Helical" evidence="5">
    <location>
        <begin position="376"/>
        <end position="394"/>
    </location>
</feature>
<evidence type="ECO:0000256" key="3">
    <source>
        <dbReference type="ARBA" id="ARBA00022989"/>
    </source>
</evidence>
<feature type="transmembrane region" description="Helical" evidence="5">
    <location>
        <begin position="106"/>
        <end position="127"/>
    </location>
</feature>
<dbReference type="InterPro" id="IPR051533">
    <property type="entry name" value="WaaL-like"/>
</dbReference>
<evidence type="ECO:0000259" key="6">
    <source>
        <dbReference type="Pfam" id="PF04932"/>
    </source>
</evidence>
<keyword evidence="4 5" id="KW-0472">Membrane</keyword>
<proteinExistence type="predicted"/>
<feature type="transmembrane region" description="Helical" evidence="5">
    <location>
        <begin position="48"/>
        <end position="66"/>
    </location>
</feature>
<evidence type="ECO:0000256" key="4">
    <source>
        <dbReference type="ARBA" id="ARBA00023136"/>
    </source>
</evidence>
<dbReference type="GO" id="GO:0016874">
    <property type="term" value="F:ligase activity"/>
    <property type="evidence" value="ECO:0007669"/>
    <property type="project" value="UniProtKB-KW"/>
</dbReference>
<sequence>MTAEPRPPHHPVAAALTFFGQTRFAKALTVAILGTAFCSHLLRSTVGWPGLIAMVAVLVLLAALSFAGRWPELDWHGLLPVSLLLFLAWCALTSLWSQYLPSTLNGLAYLLAYAFLGIYVAVVRDLIQIVRALGDVLRVVLTLSLVVEVLSGILLDVPIRFLGVTGALASGGPIQGVLGTRNMLGFVGLIALVTFVIELATRSVRRGTGVFSVIVAALAIVFSGSPVTLGVTIVTAVAALVLFALRSAAPDTRRGWHFVLLAVGLLTLVLGFLVRGRILEILSTRREFTYRLEIWRELWRLIDLNPLEGWGWTGFWRSNVSPFFALDVIGNRAHTSALNAYFDVYFQTGLIGIAVFVVFVALAMGRAWVLAAARKSIVYVWIALVMVVLVVTSSAESAVLVEYGWLLLVICSVKAARDLSWRRNLRRADDPVPAPAQETTP</sequence>
<feature type="transmembrane region" description="Helical" evidence="5">
    <location>
        <begin position="344"/>
        <end position="364"/>
    </location>
</feature>
<dbReference type="AlphaFoldDB" id="A0A852STT1"/>
<evidence type="ECO:0000256" key="5">
    <source>
        <dbReference type="SAM" id="Phobius"/>
    </source>
</evidence>
<keyword evidence="3 5" id="KW-1133">Transmembrane helix</keyword>
<feature type="transmembrane region" description="Helical" evidence="5">
    <location>
        <begin position="139"/>
        <end position="163"/>
    </location>
</feature>
<organism evidence="7 8">
    <name type="scientific">Herbiconiux flava</name>
    <dbReference type="NCBI Taxonomy" id="881268"/>
    <lineage>
        <taxon>Bacteria</taxon>
        <taxon>Bacillati</taxon>
        <taxon>Actinomycetota</taxon>
        <taxon>Actinomycetes</taxon>
        <taxon>Micrococcales</taxon>
        <taxon>Microbacteriaceae</taxon>
        <taxon>Herbiconiux</taxon>
    </lineage>
</organism>
<keyword evidence="8" id="KW-1185">Reference proteome</keyword>
<comment type="subcellular location">
    <subcellularLocation>
        <location evidence="1">Membrane</location>
        <topology evidence="1">Multi-pass membrane protein</topology>
    </subcellularLocation>
</comment>
<feature type="transmembrane region" description="Helical" evidence="5">
    <location>
        <begin position="256"/>
        <end position="274"/>
    </location>
</feature>
<dbReference type="GO" id="GO:0016020">
    <property type="term" value="C:membrane"/>
    <property type="evidence" value="ECO:0007669"/>
    <property type="project" value="UniProtKB-SubCell"/>
</dbReference>
<evidence type="ECO:0000256" key="2">
    <source>
        <dbReference type="ARBA" id="ARBA00022692"/>
    </source>
</evidence>
<name>A0A852STT1_9MICO</name>
<keyword evidence="2 5" id="KW-0812">Transmembrane</keyword>
<feature type="transmembrane region" description="Helical" evidence="5">
    <location>
        <begin position="207"/>
        <end position="223"/>
    </location>
</feature>
<reference evidence="7 8" key="1">
    <citation type="submission" date="2020-07" db="EMBL/GenBank/DDBJ databases">
        <title>Sequencing the genomes of 1000 actinobacteria strains.</title>
        <authorList>
            <person name="Klenk H.-P."/>
        </authorList>
    </citation>
    <scope>NUCLEOTIDE SEQUENCE [LARGE SCALE GENOMIC DNA]</scope>
    <source>
        <strain evidence="7 8">DSM 26474</strain>
    </source>
</reference>
<dbReference type="PANTHER" id="PTHR37422:SF13">
    <property type="entry name" value="LIPOPOLYSACCHARIDE BIOSYNTHESIS PROTEIN PA4999-RELATED"/>
    <property type="match status" value="1"/>
</dbReference>
<dbReference type="PANTHER" id="PTHR37422">
    <property type="entry name" value="TEICHURONIC ACID BIOSYNTHESIS PROTEIN TUAE"/>
    <property type="match status" value="1"/>
</dbReference>
<feature type="transmembrane region" description="Helical" evidence="5">
    <location>
        <begin position="78"/>
        <end position="100"/>
    </location>
</feature>
<feature type="transmembrane region" description="Helical" evidence="5">
    <location>
        <begin position="183"/>
        <end position="200"/>
    </location>
</feature>